<evidence type="ECO:0000313" key="2">
    <source>
        <dbReference type="RefSeq" id="XP_073930768.1"/>
    </source>
</evidence>
<gene>
    <name evidence="2" type="primary">Cnbd2</name>
</gene>
<proteinExistence type="predicted"/>
<dbReference type="RefSeq" id="XP_073930768.1">
    <property type="nucleotide sequence ID" value="XM_074074667.1"/>
</dbReference>
<sequence>MQRVVAPTLFQDDKITWVGKQGPSVYYTYWLQTFPCLAPFHLSLPTQVNQQTHSLCGNRQFSALRKHTILLQGRKIKMPTHQKMMSWINLKNLTKISRRQNVNHWSKLKHLGLYQLTMDIIMMIRVCKMFRQGLRGFREYQIIETAHRKHPIFSFWDKKKQGRITFDTLDFVAEEGHFPPRAIQITQKKPSWRTEHEIQALCNVLQVLDSYRNYEEPLQLLLAKVMRFERFGRRRVIVKKGQRGNSFYFIYLGTVAVTEDEDGSSAFLDPHPTLLYKGGCFGEMGLLSAGVRRATVVCMEETEFLVVDREDFLANKLDDEIQKESQYRFGFFRSLDLFKSWSDEKLWHLVTLGKVEKFSHGQLVSKDFVDSSFLMFICKGSCEILRLINLANSPSYYKWIWQCLELIDDRPLRAHLKEPSPAQRFKEFRIKSYPLQDFSPLKLLHLQKACEQQGTSLSEKLETSENSFPKMLGPKIKSKYPQSIKCPMVNTKFGELPKEAVVGVYMKIHTVEQGELVGFHQAFLPESQRDMRPLILVSQGAELIRLRKQKFCELIDDETKEKLTSTEIEYPSDEDMCQRFLKENSWNVFRKDLVRLLMESRQRPPFIPTQPKKKGIYNPKSLILDLCSVHKKVKPSRPMFLAPQKFLPPLRIVQAISAPRYKIQELLPQYKNAGVLV</sequence>
<name>A0AC58MN01_CASCN</name>
<evidence type="ECO:0000313" key="1">
    <source>
        <dbReference type="Proteomes" id="UP001732720"/>
    </source>
</evidence>
<keyword evidence="1" id="KW-1185">Reference proteome</keyword>
<accession>A0AC58MN01</accession>
<dbReference type="Proteomes" id="UP001732720">
    <property type="component" value="Chromosome 5"/>
</dbReference>
<protein>
    <submittedName>
        <fullName evidence="2">Cyclic nucleotide-binding domain-containing protein 2 isoform X3</fullName>
    </submittedName>
</protein>
<organism evidence="1 2">
    <name type="scientific">Castor canadensis</name>
    <name type="common">American beaver</name>
    <dbReference type="NCBI Taxonomy" id="51338"/>
    <lineage>
        <taxon>Eukaryota</taxon>
        <taxon>Metazoa</taxon>
        <taxon>Chordata</taxon>
        <taxon>Craniata</taxon>
        <taxon>Vertebrata</taxon>
        <taxon>Euteleostomi</taxon>
        <taxon>Mammalia</taxon>
        <taxon>Eutheria</taxon>
        <taxon>Euarchontoglires</taxon>
        <taxon>Glires</taxon>
        <taxon>Rodentia</taxon>
        <taxon>Castorimorpha</taxon>
        <taxon>Castoridae</taxon>
        <taxon>Castor</taxon>
    </lineage>
</organism>
<reference evidence="2" key="1">
    <citation type="submission" date="2025-08" db="UniProtKB">
        <authorList>
            <consortium name="RefSeq"/>
        </authorList>
    </citation>
    <scope>IDENTIFICATION</scope>
</reference>